<gene>
    <name evidence="1" type="ORF">ILEXP_LOCUS22051</name>
</gene>
<organism evidence="1 2">
    <name type="scientific">Ilex paraguariensis</name>
    <name type="common">yerba mate</name>
    <dbReference type="NCBI Taxonomy" id="185542"/>
    <lineage>
        <taxon>Eukaryota</taxon>
        <taxon>Viridiplantae</taxon>
        <taxon>Streptophyta</taxon>
        <taxon>Embryophyta</taxon>
        <taxon>Tracheophyta</taxon>
        <taxon>Spermatophyta</taxon>
        <taxon>Magnoliopsida</taxon>
        <taxon>eudicotyledons</taxon>
        <taxon>Gunneridae</taxon>
        <taxon>Pentapetalae</taxon>
        <taxon>asterids</taxon>
        <taxon>campanulids</taxon>
        <taxon>Aquifoliales</taxon>
        <taxon>Aquifoliaceae</taxon>
        <taxon>Ilex</taxon>
    </lineage>
</organism>
<proteinExistence type="predicted"/>
<keyword evidence="2" id="KW-1185">Reference proteome</keyword>
<sequence length="111" mass="12735">MKEVRTSIHKGTLGSASSRGPLMLMECMNEYKCERSGKKKKKKTKGRKPASLEDAIKQACGDRHDWEFTPLYRSKTVFIFVVSQSSLRQMSTKTAFELFMGTLTKLYTNMR</sequence>
<evidence type="ECO:0000313" key="2">
    <source>
        <dbReference type="Proteomes" id="UP001642360"/>
    </source>
</evidence>
<protein>
    <submittedName>
        <fullName evidence="1">Uncharacterized protein</fullName>
    </submittedName>
</protein>
<name>A0ABC8S962_9AQUA</name>
<dbReference type="Proteomes" id="UP001642360">
    <property type="component" value="Unassembled WGS sequence"/>
</dbReference>
<dbReference type="EMBL" id="CAUOFW020002447">
    <property type="protein sequence ID" value="CAK9153756.1"/>
    <property type="molecule type" value="Genomic_DNA"/>
</dbReference>
<comment type="caution">
    <text evidence="1">The sequence shown here is derived from an EMBL/GenBank/DDBJ whole genome shotgun (WGS) entry which is preliminary data.</text>
</comment>
<dbReference type="AlphaFoldDB" id="A0ABC8S962"/>
<evidence type="ECO:0000313" key="1">
    <source>
        <dbReference type="EMBL" id="CAK9153756.1"/>
    </source>
</evidence>
<accession>A0ABC8S962</accession>
<reference evidence="1 2" key="1">
    <citation type="submission" date="2024-02" db="EMBL/GenBank/DDBJ databases">
        <authorList>
            <person name="Vignale AGUSTIN F."/>
            <person name="Sosa J E."/>
            <person name="Modenutti C."/>
        </authorList>
    </citation>
    <scope>NUCLEOTIDE SEQUENCE [LARGE SCALE GENOMIC DNA]</scope>
</reference>